<dbReference type="RefSeq" id="WP_160648009.1">
    <property type="nucleotide sequence ID" value="NZ_SIJB01000065.1"/>
</dbReference>
<reference evidence="2 3" key="1">
    <citation type="submission" date="2019-01" db="EMBL/GenBank/DDBJ databases">
        <title>Chengkuizengella sp. nov., isolated from deep-sea sediment of East Pacific Ocean.</title>
        <authorList>
            <person name="Yang J."/>
            <person name="Lai Q."/>
            <person name="Shao Z."/>
        </authorList>
    </citation>
    <scope>NUCLEOTIDE SEQUENCE [LARGE SCALE GENOMIC DNA]</scope>
    <source>
        <strain evidence="2 3">YPA3-1-1</strain>
    </source>
</reference>
<organism evidence="2 3">
    <name type="scientific">Chengkuizengella marina</name>
    <dbReference type="NCBI Taxonomy" id="2507566"/>
    <lineage>
        <taxon>Bacteria</taxon>
        <taxon>Bacillati</taxon>
        <taxon>Bacillota</taxon>
        <taxon>Bacilli</taxon>
        <taxon>Bacillales</taxon>
        <taxon>Paenibacillaceae</taxon>
        <taxon>Chengkuizengella</taxon>
    </lineage>
</organism>
<sequence length="346" mass="38766">MEQYKKIIQIAFTYMGTIVGAGFATGQEILTFFTQFGSIATLTILITSIMFVWLGTKIMIFAHDIGAESYEDLNKLLFGERFGRWISFLMLVILFAITSVMLAGGGSIFYEHFHISYQIGLFFTILLAYFVLLKGINAILIVNSIVVPLILLFTMIIIITTIQSPNAGNWIFRSTEPNMLRVWLSPFLYIGFNLSLAQAVLVPLGSKIRDKKVVYWGGILGGIGIGVMLLAGHFALSAQMPGITQFQIPMGMLIVDLGRAIQFLFLIIIYAEIFTTLIANIYGLTLQIRQRTSLHHQAIIISILIFGYFISQIGFSTLLSTLYPLFGFLSLGWLWMMMRTKPSKVS</sequence>
<feature type="transmembrane region" description="Helical" evidence="1">
    <location>
        <begin position="213"/>
        <end position="236"/>
    </location>
</feature>
<feature type="transmembrane region" description="Helical" evidence="1">
    <location>
        <begin position="321"/>
        <end position="338"/>
    </location>
</feature>
<feature type="transmembrane region" description="Helical" evidence="1">
    <location>
        <begin position="182"/>
        <end position="201"/>
    </location>
</feature>
<dbReference type="OrthoDB" id="4424890at2"/>
<feature type="transmembrane region" description="Helical" evidence="1">
    <location>
        <begin position="294"/>
        <end position="315"/>
    </location>
</feature>
<feature type="transmembrane region" description="Helical" evidence="1">
    <location>
        <begin position="140"/>
        <end position="162"/>
    </location>
</feature>
<comment type="caution">
    <text evidence="2">The sequence shown here is derived from an EMBL/GenBank/DDBJ whole genome shotgun (WGS) entry which is preliminary data.</text>
</comment>
<dbReference type="InterPro" id="IPR038728">
    <property type="entry name" value="YkvI-like"/>
</dbReference>
<dbReference type="EMBL" id="SIJB01000065">
    <property type="protein sequence ID" value="NBI31188.1"/>
    <property type="molecule type" value="Genomic_DNA"/>
</dbReference>
<proteinExistence type="predicted"/>
<protein>
    <recommendedName>
        <fullName evidence="4">Membrane protein YkvI</fullName>
    </recommendedName>
</protein>
<name>A0A6N9Q8J1_9BACL</name>
<evidence type="ECO:0008006" key="4">
    <source>
        <dbReference type="Google" id="ProtNLM"/>
    </source>
</evidence>
<accession>A0A6N9Q8J1</accession>
<feature type="transmembrane region" description="Helical" evidence="1">
    <location>
        <begin position="115"/>
        <end position="133"/>
    </location>
</feature>
<keyword evidence="1" id="KW-1133">Transmembrane helix</keyword>
<keyword evidence="3" id="KW-1185">Reference proteome</keyword>
<keyword evidence="1" id="KW-0472">Membrane</keyword>
<keyword evidence="1" id="KW-0812">Transmembrane</keyword>
<evidence type="ECO:0000256" key="1">
    <source>
        <dbReference type="SAM" id="Phobius"/>
    </source>
</evidence>
<feature type="transmembrane region" description="Helical" evidence="1">
    <location>
        <begin position="7"/>
        <end position="26"/>
    </location>
</feature>
<evidence type="ECO:0000313" key="2">
    <source>
        <dbReference type="EMBL" id="NBI31188.1"/>
    </source>
</evidence>
<dbReference type="PANTHER" id="PTHR37814">
    <property type="entry name" value="CONSERVED MEMBRANE PROTEIN"/>
    <property type="match status" value="1"/>
</dbReference>
<feature type="transmembrane region" description="Helical" evidence="1">
    <location>
        <begin position="32"/>
        <end position="54"/>
    </location>
</feature>
<dbReference type="Proteomes" id="UP000448943">
    <property type="component" value="Unassembled WGS sequence"/>
</dbReference>
<gene>
    <name evidence="2" type="ORF">ERL59_19835</name>
</gene>
<dbReference type="AlphaFoldDB" id="A0A6N9Q8J1"/>
<feature type="transmembrane region" description="Helical" evidence="1">
    <location>
        <begin position="85"/>
        <end position="109"/>
    </location>
</feature>
<feature type="transmembrane region" description="Helical" evidence="1">
    <location>
        <begin position="260"/>
        <end position="282"/>
    </location>
</feature>
<evidence type="ECO:0000313" key="3">
    <source>
        <dbReference type="Proteomes" id="UP000448943"/>
    </source>
</evidence>
<dbReference type="PANTHER" id="PTHR37814:SF1">
    <property type="entry name" value="MEMBRANE PROTEIN"/>
    <property type="match status" value="1"/>
</dbReference>